<feature type="chain" id="PRO_5016296665" evidence="2">
    <location>
        <begin position="19"/>
        <end position="438"/>
    </location>
</feature>
<evidence type="ECO:0000256" key="2">
    <source>
        <dbReference type="SAM" id="SignalP"/>
    </source>
</evidence>
<dbReference type="EMBL" id="QHKO01000008">
    <property type="protein sequence ID" value="RAL20744.1"/>
    <property type="molecule type" value="Genomic_DNA"/>
</dbReference>
<dbReference type="AlphaFoldDB" id="A0A328C6X5"/>
<proteinExistence type="predicted"/>
<protein>
    <submittedName>
        <fullName evidence="3">Uncharacterized protein</fullName>
    </submittedName>
</protein>
<keyword evidence="2" id="KW-0732">Signal</keyword>
<dbReference type="Proteomes" id="UP000249169">
    <property type="component" value="Unassembled WGS sequence"/>
</dbReference>
<accession>A0A328C6X5</accession>
<feature type="region of interest" description="Disordered" evidence="1">
    <location>
        <begin position="50"/>
        <end position="98"/>
    </location>
</feature>
<sequence length="438" mass="48060">MSLSYPTPLLAMALLTLAAACSPSHDARSCASSQDCFSDETCIQSRCHPTTPDDAGHDADTEDAGPPADTGHDADTNPPTDAGHDADADTGPQPSDPSLIARYTTLEQTPFLRAEAIAFDTAHHPHLAFVSRNNQTIQLVSWTGDTWESRVLNAPDNSFSNSAPPNVTLRIRDDIFHLVYHDEHEGTPQVTYARGAGSENWSYSPLPVPPRLIPGYLTMDLAPNGFPVMGFPNEVRARIDENWHIFLNFENADPPLMFPGPLASSPSSLGLLALRPPADNPTIANALWLAELTNDNEPFQLTPIADNSSPSFLLRYSPNGTPLILYHQFSNAEQRLVRRNERAMESVFIPVEVHITDLAYTPSGLLYILGHATDATGQPTGQLTLHRQTSNGGYEPIDLPEIPAHNQAILRITPDNHAHIFYRTDTAELRHLRLPLFQ</sequence>
<comment type="caution">
    <text evidence="3">The sequence shown here is derived from an EMBL/GenBank/DDBJ whole genome shotgun (WGS) entry which is preliminary data.</text>
</comment>
<gene>
    <name evidence="3" type="ORF">DL240_15615</name>
</gene>
<reference evidence="3 4" key="1">
    <citation type="submission" date="2018-05" db="EMBL/GenBank/DDBJ databases">
        <title>Lujinxingia marina gen. nov. sp. nov., a new facultative anaerobic member of the class Deltaproteobacteria, and proposal of Lujinxingaceae fam. nov.</title>
        <authorList>
            <person name="Li C.-M."/>
        </authorList>
    </citation>
    <scope>NUCLEOTIDE SEQUENCE [LARGE SCALE GENOMIC DNA]</scope>
    <source>
        <strain evidence="3 4">B210</strain>
    </source>
</reference>
<evidence type="ECO:0000313" key="4">
    <source>
        <dbReference type="Proteomes" id="UP000249169"/>
    </source>
</evidence>
<feature type="signal peptide" evidence="2">
    <location>
        <begin position="1"/>
        <end position="18"/>
    </location>
</feature>
<keyword evidence="4" id="KW-1185">Reference proteome</keyword>
<evidence type="ECO:0000256" key="1">
    <source>
        <dbReference type="SAM" id="MobiDB-lite"/>
    </source>
</evidence>
<organism evidence="3 4">
    <name type="scientific">Lujinxingia litoralis</name>
    <dbReference type="NCBI Taxonomy" id="2211119"/>
    <lineage>
        <taxon>Bacteria</taxon>
        <taxon>Deltaproteobacteria</taxon>
        <taxon>Bradymonadales</taxon>
        <taxon>Lujinxingiaceae</taxon>
        <taxon>Lujinxingia</taxon>
    </lineage>
</organism>
<name>A0A328C6X5_9DELT</name>
<evidence type="ECO:0000313" key="3">
    <source>
        <dbReference type="EMBL" id="RAL20744.1"/>
    </source>
</evidence>
<dbReference type="RefSeq" id="WP_111730836.1">
    <property type="nucleotide sequence ID" value="NZ_QHKO01000008.1"/>
</dbReference>